<dbReference type="GeneID" id="100367224"/>
<organism evidence="10 11">
    <name type="scientific">Saccoglossus kowalevskii</name>
    <name type="common">Acorn worm</name>
    <dbReference type="NCBI Taxonomy" id="10224"/>
    <lineage>
        <taxon>Eukaryota</taxon>
        <taxon>Metazoa</taxon>
        <taxon>Hemichordata</taxon>
        <taxon>Enteropneusta</taxon>
        <taxon>Harrimaniidae</taxon>
        <taxon>Saccoglossus</taxon>
    </lineage>
</organism>
<dbReference type="Gene3D" id="2.60.120.10">
    <property type="entry name" value="Jelly Rolls"/>
    <property type="match status" value="1"/>
</dbReference>
<evidence type="ECO:0000256" key="9">
    <source>
        <dbReference type="RuleBase" id="RU366010"/>
    </source>
</evidence>
<comment type="pathway">
    <text evidence="1 9">Organosulfur biosynthesis; taurine biosynthesis; hypotaurine from L-cysteine: step 1/2.</text>
</comment>
<protein>
    <recommendedName>
        <fullName evidence="3 9">Cysteine dioxygenase</fullName>
        <ecNumber evidence="3 9">1.13.11.20</ecNumber>
    </recommendedName>
</protein>
<evidence type="ECO:0000256" key="1">
    <source>
        <dbReference type="ARBA" id="ARBA00004759"/>
    </source>
</evidence>
<keyword evidence="8 9" id="KW-0408">Iron</keyword>
<dbReference type="PANTHER" id="PTHR12918:SF1">
    <property type="entry name" value="CYSTEINE DIOXYGENASE TYPE 1"/>
    <property type="match status" value="1"/>
</dbReference>
<evidence type="ECO:0000256" key="3">
    <source>
        <dbReference type="ARBA" id="ARBA00013133"/>
    </source>
</evidence>
<accession>A0ABM0GTM2</accession>
<dbReference type="PANTHER" id="PTHR12918">
    <property type="entry name" value="CYSTEINE DIOXYGENASE"/>
    <property type="match status" value="1"/>
</dbReference>
<dbReference type="Pfam" id="PF05995">
    <property type="entry name" value="CDO_I"/>
    <property type="match status" value="1"/>
</dbReference>
<evidence type="ECO:0000256" key="6">
    <source>
        <dbReference type="ARBA" id="ARBA00022964"/>
    </source>
</evidence>
<keyword evidence="6 9" id="KW-0223">Dioxygenase</keyword>
<keyword evidence="10" id="KW-1185">Reference proteome</keyword>
<name>A0ABM0GTM2_SACKO</name>
<keyword evidence="5" id="KW-0883">Thioether bond</keyword>
<evidence type="ECO:0000256" key="4">
    <source>
        <dbReference type="ARBA" id="ARBA00022723"/>
    </source>
</evidence>
<evidence type="ECO:0000313" key="10">
    <source>
        <dbReference type="Proteomes" id="UP000694865"/>
    </source>
</evidence>
<keyword evidence="7 9" id="KW-0560">Oxidoreductase</keyword>
<dbReference type="EC" id="1.13.11.20" evidence="3 9"/>
<evidence type="ECO:0000256" key="5">
    <source>
        <dbReference type="ARBA" id="ARBA00022784"/>
    </source>
</evidence>
<reference evidence="11" key="1">
    <citation type="submission" date="2025-08" db="UniProtKB">
        <authorList>
            <consortium name="RefSeq"/>
        </authorList>
    </citation>
    <scope>IDENTIFICATION</scope>
    <source>
        <tissue evidence="11">Testes</tissue>
    </source>
</reference>
<dbReference type="InterPro" id="IPR011051">
    <property type="entry name" value="RmlC_Cupin_sf"/>
</dbReference>
<comment type="similarity">
    <text evidence="2 9">Belongs to the cysteine dioxygenase family.</text>
</comment>
<sequence>MCDSRVGKPYFKEPSCMEELIETLNTLFESDCVNVEEVQSVMENFKSKESDWRRFAKFDPNRYTRNLVDEGNGKYNLILLCWGEGQGSGIHSHSDAHCFLKVMDGTLRETLYEWPSKSEGRTKMKVKKIADCEMDQVAYINDSYGVHRVENTSNVETAVSLHLYSPPFESCDCFDERTGKKQSVKITFWSKFGERTYGVGACKSAVYQPENN</sequence>
<dbReference type="Proteomes" id="UP000694865">
    <property type="component" value="Unplaced"/>
</dbReference>
<keyword evidence="4 9" id="KW-0479">Metal-binding</keyword>
<evidence type="ECO:0000256" key="7">
    <source>
        <dbReference type="ARBA" id="ARBA00023002"/>
    </source>
</evidence>
<dbReference type="SUPFAM" id="SSF51182">
    <property type="entry name" value="RmlC-like cupins"/>
    <property type="match status" value="1"/>
</dbReference>
<evidence type="ECO:0000313" key="11">
    <source>
        <dbReference type="RefSeq" id="XP_002737105.1"/>
    </source>
</evidence>
<comment type="cofactor">
    <cofactor evidence="9">
        <name>Fe cation</name>
        <dbReference type="ChEBI" id="CHEBI:24875"/>
    </cofactor>
    <text evidence="9">Binds 1 Fe cation per subunit.</text>
</comment>
<evidence type="ECO:0000256" key="2">
    <source>
        <dbReference type="ARBA" id="ARBA00006622"/>
    </source>
</evidence>
<dbReference type="CDD" id="cd10548">
    <property type="entry name" value="cupin_CDO"/>
    <property type="match status" value="1"/>
</dbReference>
<evidence type="ECO:0000256" key="8">
    <source>
        <dbReference type="ARBA" id="ARBA00023004"/>
    </source>
</evidence>
<gene>
    <name evidence="11" type="primary">LOC100367224</name>
</gene>
<proteinExistence type="inferred from homology"/>
<dbReference type="InterPro" id="IPR014710">
    <property type="entry name" value="RmlC-like_jellyroll"/>
</dbReference>
<comment type="catalytic activity">
    <reaction evidence="9">
        <text>L-cysteine + O2 = 3-sulfino-L-alanine + H(+)</text>
        <dbReference type="Rhea" id="RHEA:20441"/>
        <dbReference type="ChEBI" id="CHEBI:15378"/>
        <dbReference type="ChEBI" id="CHEBI:15379"/>
        <dbReference type="ChEBI" id="CHEBI:35235"/>
        <dbReference type="ChEBI" id="CHEBI:61085"/>
        <dbReference type="EC" id="1.13.11.20"/>
    </reaction>
</comment>
<dbReference type="RefSeq" id="XP_002737105.1">
    <property type="nucleotide sequence ID" value="XM_002737059.2"/>
</dbReference>
<dbReference type="InterPro" id="IPR010300">
    <property type="entry name" value="CDO_1"/>
</dbReference>